<protein>
    <recommendedName>
        <fullName evidence="3">indole-3-glycerol-phosphate synthase</fullName>
        <ecNumber evidence="3">4.1.1.48</ecNumber>
    </recommendedName>
</protein>
<accession>A0A382Z9V4</accession>
<reference evidence="9" key="1">
    <citation type="submission" date="2018-05" db="EMBL/GenBank/DDBJ databases">
        <authorList>
            <person name="Lanie J.A."/>
            <person name="Ng W.-L."/>
            <person name="Kazmierczak K.M."/>
            <person name="Andrzejewski T.M."/>
            <person name="Davidsen T.M."/>
            <person name="Wayne K.J."/>
            <person name="Tettelin H."/>
            <person name="Glass J.I."/>
            <person name="Rusch D."/>
            <person name="Podicherti R."/>
            <person name="Tsui H.-C.T."/>
            <person name="Winkler M.E."/>
        </authorList>
    </citation>
    <scope>NUCLEOTIDE SEQUENCE</scope>
</reference>
<keyword evidence="6" id="KW-0057">Aromatic amino acid biosynthesis</keyword>
<organism evidence="9">
    <name type="scientific">marine metagenome</name>
    <dbReference type="NCBI Taxonomy" id="408172"/>
    <lineage>
        <taxon>unclassified sequences</taxon>
        <taxon>metagenomes</taxon>
        <taxon>ecological metagenomes</taxon>
    </lineage>
</organism>
<keyword evidence="4" id="KW-0028">Amino-acid biosynthesis</keyword>
<gene>
    <name evidence="9" type="ORF">METZ01_LOCUS445150</name>
</gene>
<evidence type="ECO:0000256" key="7">
    <source>
        <dbReference type="ARBA" id="ARBA00023239"/>
    </source>
</evidence>
<dbReference type="SUPFAM" id="SSF51366">
    <property type="entry name" value="Ribulose-phoshate binding barrel"/>
    <property type="match status" value="1"/>
</dbReference>
<feature type="non-terminal residue" evidence="9">
    <location>
        <position position="71"/>
    </location>
</feature>
<name>A0A382Z9V4_9ZZZZ</name>
<dbReference type="AlphaFoldDB" id="A0A382Z9V4"/>
<sequence length="71" mass="7527">VTSRPDILQRILARKRAEVAELKASRTLSSLETTTSGQSSPRGFADALQDCLDQGEAAVIAEIKKASPSKG</sequence>
<dbReference type="GO" id="GO:0000162">
    <property type="term" value="P:L-tryptophan biosynthetic process"/>
    <property type="evidence" value="ECO:0007669"/>
    <property type="project" value="UniProtKB-UniPathway"/>
</dbReference>
<evidence type="ECO:0000313" key="9">
    <source>
        <dbReference type="EMBL" id="SVD92296.1"/>
    </source>
</evidence>
<dbReference type="EMBL" id="UINC01182212">
    <property type="protein sequence ID" value="SVD92296.1"/>
    <property type="molecule type" value="Genomic_DNA"/>
</dbReference>
<dbReference type="InterPro" id="IPR013798">
    <property type="entry name" value="Indole-3-glycerol_P_synth_dom"/>
</dbReference>
<evidence type="ECO:0000256" key="3">
    <source>
        <dbReference type="ARBA" id="ARBA00012362"/>
    </source>
</evidence>
<evidence type="ECO:0000259" key="8">
    <source>
        <dbReference type="Pfam" id="PF00218"/>
    </source>
</evidence>
<evidence type="ECO:0000256" key="4">
    <source>
        <dbReference type="ARBA" id="ARBA00022605"/>
    </source>
</evidence>
<comment type="catalytic activity">
    <reaction evidence="1">
        <text>1-(2-carboxyphenylamino)-1-deoxy-D-ribulose 5-phosphate + H(+) = (1S,2R)-1-C-(indol-3-yl)glycerol 3-phosphate + CO2 + H2O</text>
        <dbReference type="Rhea" id="RHEA:23476"/>
        <dbReference type="ChEBI" id="CHEBI:15377"/>
        <dbReference type="ChEBI" id="CHEBI:15378"/>
        <dbReference type="ChEBI" id="CHEBI:16526"/>
        <dbReference type="ChEBI" id="CHEBI:58613"/>
        <dbReference type="ChEBI" id="CHEBI:58866"/>
        <dbReference type="EC" id="4.1.1.48"/>
    </reaction>
</comment>
<feature type="domain" description="Indole-3-glycerol phosphate synthase" evidence="8">
    <location>
        <begin position="8"/>
        <end position="71"/>
    </location>
</feature>
<dbReference type="Gene3D" id="3.20.20.70">
    <property type="entry name" value="Aldolase class I"/>
    <property type="match status" value="1"/>
</dbReference>
<proteinExistence type="predicted"/>
<comment type="pathway">
    <text evidence="2">Amino-acid biosynthesis; L-tryptophan biosynthesis; L-tryptophan from chorismate: step 4/5.</text>
</comment>
<dbReference type="GO" id="GO:0004425">
    <property type="term" value="F:indole-3-glycerol-phosphate synthase activity"/>
    <property type="evidence" value="ECO:0007669"/>
    <property type="project" value="UniProtKB-EC"/>
</dbReference>
<dbReference type="EC" id="4.1.1.48" evidence="3"/>
<keyword evidence="7" id="KW-0456">Lyase</keyword>
<evidence type="ECO:0000256" key="2">
    <source>
        <dbReference type="ARBA" id="ARBA00004696"/>
    </source>
</evidence>
<evidence type="ECO:0000256" key="5">
    <source>
        <dbReference type="ARBA" id="ARBA00022822"/>
    </source>
</evidence>
<dbReference type="InterPro" id="IPR013785">
    <property type="entry name" value="Aldolase_TIM"/>
</dbReference>
<dbReference type="Pfam" id="PF00218">
    <property type="entry name" value="IGPS"/>
    <property type="match status" value="1"/>
</dbReference>
<dbReference type="InterPro" id="IPR011060">
    <property type="entry name" value="RibuloseP-bd_barrel"/>
</dbReference>
<keyword evidence="5" id="KW-0822">Tryptophan biosynthesis</keyword>
<feature type="non-terminal residue" evidence="9">
    <location>
        <position position="1"/>
    </location>
</feature>
<dbReference type="UniPathway" id="UPA00035">
    <property type="reaction ID" value="UER00043"/>
</dbReference>
<evidence type="ECO:0000256" key="1">
    <source>
        <dbReference type="ARBA" id="ARBA00001633"/>
    </source>
</evidence>
<evidence type="ECO:0000256" key="6">
    <source>
        <dbReference type="ARBA" id="ARBA00023141"/>
    </source>
</evidence>